<dbReference type="InterPro" id="IPR007527">
    <property type="entry name" value="Znf_SWIM"/>
</dbReference>
<dbReference type="EMBL" id="CAJOBC010001235">
    <property type="protein sequence ID" value="CAF3665732.1"/>
    <property type="molecule type" value="Genomic_DNA"/>
</dbReference>
<feature type="domain" description="SWIM-type" evidence="2">
    <location>
        <begin position="501"/>
        <end position="541"/>
    </location>
</feature>
<keyword evidence="1" id="KW-0479">Metal-binding</keyword>
<proteinExistence type="predicted"/>
<sequence>MNRLKCEDIFSIIDKNEKLSKLPDSILGNTIYCLKLNADSKNAWKDDKFKWDQYSTADMKGKFTCRYYSSAQKSATKLESDQKLIKKVYTLKTDQLTIVVQYLGDVKLGVPSNKTPAAVIQEIGKRVQHETSAQVCRDLICTPEGVSTIHNKRQVQYRRQKQLNQLKLTHDEMFPLYSIGMYHSKFIQFYLLMPQLVVICADEQIIKIFNALLSVSETKIVVSYDTTFNLTDGYVSALIFRHNGFESYPAIVLAYMKQTGENHEMEVEQQVEELQEQNSTEDDPTIEEDELADEEMDEEIVDLLAVELSAPPHAHTRINNEQSTIFQYQLPHAQKSWTKHFIKYFDAHVLPDIDELVPGPCQGGLEIEGAENDLSVMDNIKVRNFCQQTPWILDDDLKWIGVSFIVFVIYMKVNFISFKGHWTVNLHNLQREFLINPNGIINNIRRLDNEFKDVPVQEDKPKPLTAFQLSEIFVSDDTVRFDRLARLWIVENKAKSEVQMVDFRQVDKHNHSISTCTCPLFRINKKGGDCSHIMAAKRNAGLPIIQPKPNMKKLREASKLEKNIKKPNVLDKETPTNSTKIVQTKLVKKPTKVAQCRTPLANILSISDDDF</sequence>
<keyword evidence="1" id="KW-0862">Zinc</keyword>
<evidence type="ECO:0000259" key="2">
    <source>
        <dbReference type="PROSITE" id="PS50966"/>
    </source>
</evidence>
<name>A0A813Y3G7_9BILA</name>
<reference evidence="3" key="1">
    <citation type="submission" date="2021-02" db="EMBL/GenBank/DDBJ databases">
        <authorList>
            <person name="Nowell W R."/>
        </authorList>
    </citation>
    <scope>NUCLEOTIDE SEQUENCE</scope>
</reference>
<keyword evidence="1" id="KW-0863">Zinc-finger</keyword>
<dbReference type="GO" id="GO:0008270">
    <property type="term" value="F:zinc ion binding"/>
    <property type="evidence" value="ECO:0007669"/>
    <property type="project" value="UniProtKB-KW"/>
</dbReference>
<dbReference type="PROSITE" id="PS50966">
    <property type="entry name" value="ZF_SWIM"/>
    <property type="match status" value="1"/>
</dbReference>
<dbReference type="AlphaFoldDB" id="A0A813Y3G7"/>
<accession>A0A813Y3G7</accession>
<evidence type="ECO:0000313" key="3">
    <source>
        <dbReference type="EMBL" id="CAF0879247.1"/>
    </source>
</evidence>
<evidence type="ECO:0000313" key="4">
    <source>
        <dbReference type="EMBL" id="CAF3665732.1"/>
    </source>
</evidence>
<organism evidence="3 5">
    <name type="scientific">Didymodactylos carnosus</name>
    <dbReference type="NCBI Taxonomy" id="1234261"/>
    <lineage>
        <taxon>Eukaryota</taxon>
        <taxon>Metazoa</taxon>
        <taxon>Spiralia</taxon>
        <taxon>Gnathifera</taxon>
        <taxon>Rotifera</taxon>
        <taxon>Eurotatoria</taxon>
        <taxon>Bdelloidea</taxon>
        <taxon>Philodinida</taxon>
        <taxon>Philodinidae</taxon>
        <taxon>Didymodactylos</taxon>
    </lineage>
</organism>
<dbReference type="Pfam" id="PF04434">
    <property type="entry name" value="SWIM"/>
    <property type="match status" value="1"/>
</dbReference>
<dbReference type="Proteomes" id="UP000663829">
    <property type="component" value="Unassembled WGS sequence"/>
</dbReference>
<protein>
    <recommendedName>
        <fullName evidence="2">SWIM-type domain-containing protein</fullName>
    </recommendedName>
</protein>
<evidence type="ECO:0000256" key="1">
    <source>
        <dbReference type="PROSITE-ProRule" id="PRU00325"/>
    </source>
</evidence>
<gene>
    <name evidence="3" type="ORF">GPM918_LOCUS7521</name>
    <name evidence="4" type="ORF">SRO942_LOCUS7521</name>
</gene>
<comment type="caution">
    <text evidence="3">The sequence shown here is derived from an EMBL/GenBank/DDBJ whole genome shotgun (WGS) entry which is preliminary data.</text>
</comment>
<evidence type="ECO:0000313" key="5">
    <source>
        <dbReference type="Proteomes" id="UP000663829"/>
    </source>
</evidence>
<dbReference type="Proteomes" id="UP000681722">
    <property type="component" value="Unassembled WGS sequence"/>
</dbReference>
<dbReference type="EMBL" id="CAJNOQ010001235">
    <property type="protein sequence ID" value="CAF0879247.1"/>
    <property type="molecule type" value="Genomic_DNA"/>
</dbReference>
<keyword evidence="5" id="KW-1185">Reference proteome</keyword>